<keyword evidence="1" id="KW-0812">Transmembrane</keyword>
<feature type="transmembrane region" description="Helical" evidence="1">
    <location>
        <begin position="240"/>
        <end position="259"/>
    </location>
</feature>
<accession>A0AAD1XT11</accession>
<protein>
    <recommendedName>
        <fullName evidence="4">V-SNARE coiled-coil homology domain-containing protein</fullName>
    </recommendedName>
</protein>
<evidence type="ECO:0000256" key="1">
    <source>
        <dbReference type="SAM" id="Phobius"/>
    </source>
</evidence>
<dbReference type="Proteomes" id="UP001295684">
    <property type="component" value="Unassembled WGS sequence"/>
</dbReference>
<keyword evidence="3" id="KW-1185">Reference proteome</keyword>
<dbReference type="EMBL" id="CAMPGE010019732">
    <property type="protein sequence ID" value="CAI2378046.1"/>
    <property type="molecule type" value="Genomic_DNA"/>
</dbReference>
<sequence>MSVYHIIIAKIVTKPKLGSPFVVFDLCCDESKVPQKLQKDLKNQSGMKRDVKEFLSDADPDSFIQKDFVAEGMLKTVFIKPNKQNMNLDDPDYVLYFGCITDLAINESKVGRFLKDMSRVVVDNYVTEEFSKNTDISAEFANVCWQTIDNHNLAPYNSVTGEGGPVVDFTSVRLGNKKLKNLKETLLTSVNIMASNVESAEKLHSGAEDLKQGAYKFKKQAKEAETIAKRRSRWWCSKQVVYWGGFIVILTLLGVIWFML</sequence>
<gene>
    <name evidence="2" type="ORF">ECRASSUSDP1_LOCUS19437</name>
</gene>
<organism evidence="2 3">
    <name type="scientific">Euplotes crassus</name>
    <dbReference type="NCBI Taxonomy" id="5936"/>
    <lineage>
        <taxon>Eukaryota</taxon>
        <taxon>Sar</taxon>
        <taxon>Alveolata</taxon>
        <taxon>Ciliophora</taxon>
        <taxon>Intramacronucleata</taxon>
        <taxon>Spirotrichea</taxon>
        <taxon>Hypotrichia</taxon>
        <taxon>Euplotida</taxon>
        <taxon>Euplotidae</taxon>
        <taxon>Moneuplotes</taxon>
    </lineage>
</organism>
<keyword evidence="1" id="KW-0472">Membrane</keyword>
<dbReference type="Gene3D" id="1.20.5.110">
    <property type="match status" value="1"/>
</dbReference>
<evidence type="ECO:0000313" key="3">
    <source>
        <dbReference type="Proteomes" id="UP001295684"/>
    </source>
</evidence>
<comment type="caution">
    <text evidence="2">The sequence shown here is derived from an EMBL/GenBank/DDBJ whole genome shotgun (WGS) entry which is preliminary data.</text>
</comment>
<keyword evidence="1" id="KW-1133">Transmembrane helix</keyword>
<reference evidence="2" key="1">
    <citation type="submission" date="2023-07" db="EMBL/GenBank/DDBJ databases">
        <authorList>
            <consortium name="AG Swart"/>
            <person name="Singh M."/>
            <person name="Singh A."/>
            <person name="Seah K."/>
            <person name="Emmerich C."/>
        </authorList>
    </citation>
    <scope>NUCLEOTIDE SEQUENCE</scope>
    <source>
        <strain evidence="2">DP1</strain>
    </source>
</reference>
<dbReference type="AlphaFoldDB" id="A0AAD1XT11"/>
<proteinExistence type="predicted"/>
<name>A0AAD1XT11_EUPCR</name>
<evidence type="ECO:0008006" key="4">
    <source>
        <dbReference type="Google" id="ProtNLM"/>
    </source>
</evidence>
<evidence type="ECO:0000313" key="2">
    <source>
        <dbReference type="EMBL" id="CAI2378046.1"/>
    </source>
</evidence>